<feature type="region of interest" description="Disordered" evidence="5">
    <location>
        <begin position="78"/>
        <end position="110"/>
    </location>
</feature>
<dbReference type="EMBL" id="JAPCWZ010000003">
    <property type="protein sequence ID" value="KAK8875178.1"/>
    <property type="molecule type" value="Genomic_DNA"/>
</dbReference>
<keyword evidence="2" id="KW-0349">Heme</keyword>
<dbReference type="Gene3D" id="1.10.630.10">
    <property type="entry name" value="Cytochrome P450"/>
    <property type="match status" value="2"/>
</dbReference>
<dbReference type="InterPro" id="IPR050121">
    <property type="entry name" value="Cytochrome_P450_monoxygenase"/>
</dbReference>
<keyword evidence="7" id="KW-1185">Reference proteome</keyword>
<dbReference type="Pfam" id="PF00067">
    <property type="entry name" value="p450"/>
    <property type="match status" value="2"/>
</dbReference>
<dbReference type="PANTHER" id="PTHR24305:SF166">
    <property type="entry name" value="CYTOCHROME P450 12A4, MITOCHONDRIAL-RELATED"/>
    <property type="match status" value="1"/>
</dbReference>
<proteinExistence type="inferred from homology"/>
<dbReference type="PRINTS" id="PR00385">
    <property type="entry name" value="P450"/>
</dbReference>
<dbReference type="InterPro" id="IPR036396">
    <property type="entry name" value="Cyt_P450_sf"/>
</dbReference>
<sequence length="239" mass="25802">MLRQINHLTEGKVQDEPSPSPPTVEVERGESKINKKKSRGLSVDEILGNTLAINFAGYDTTSLPLSFTLMLLAAHPNGRPGCARRSAKSRRAAAAHPSSRGRRGEATARLPSHSAPGVLALPPGLMVYPMILGVQTDPRYWGNDAEEWRPSRWIAEAKEDGGEEEFLAPPEDGAFIPWAGGTQGCVGKKFAQVEVVAMVACLLSRHGVGVVPGQTRRRKGHVGGRKSAYQRSCFCLLAQ</sequence>
<dbReference type="InterPro" id="IPR001128">
    <property type="entry name" value="Cyt_P450"/>
</dbReference>
<evidence type="ECO:0000256" key="4">
    <source>
        <dbReference type="ARBA" id="ARBA00023004"/>
    </source>
</evidence>
<keyword evidence="4" id="KW-0408">Iron</keyword>
<protein>
    <submittedName>
        <fullName evidence="6">Cytochrome P450</fullName>
    </submittedName>
</protein>
<feature type="region of interest" description="Disordered" evidence="5">
    <location>
        <begin position="1"/>
        <end position="38"/>
    </location>
</feature>
<dbReference type="PANTHER" id="PTHR24305">
    <property type="entry name" value="CYTOCHROME P450"/>
    <property type="match status" value="1"/>
</dbReference>
<reference evidence="6 7" key="1">
    <citation type="journal article" date="2024" name="IMA Fungus">
        <title>Apiospora arundinis, a panoply of carbohydrate-active enzymes and secondary metabolites.</title>
        <authorList>
            <person name="Sorensen T."/>
            <person name="Petersen C."/>
            <person name="Muurmann A.T."/>
            <person name="Christiansen J.V."/>
            <person name="Brundto M.L."/>
            <person name="Overgaard C.K."/>
            <person name="Boysen A.T."/>
            <person name="Wollenberg R.D."/>
            <person name="Larsen T.O."/>
            <person name="Sorensen J.L."/>
            <person name="Nielsen K.L."/>
            <person name="Sondergaard T.E."/>
        </authorList>
    </citation>
    <scope>NUCLEOTIDE SEQUENCE [LARGE SCALE GENOMIC DNA]</scope>
    <source>
        <strain evidence="6 7">AAU 773</strain>
    </source>
</reference>
<name>A0ABR2JC69_9PEZI</name>
<evidence type="ECO:0000256" key="2">
    <source>
        <dbReference type="ARBA" id="ARBA00022617"/>
    </source>
</evidence>
<dbReference type="SUPFAM" id="SSF48264">
    <property type="entry name" value="Cytochrome P450"/>
    <property type="match status" value="1"/>
</dbReference>
<comment type="caution">
    <text evidence="6">The sequence shown here is derived from an EMBL/GenBank/DDBJ whole genome shotgun (WGS) entry which is preliminary data.</text>
</comment>
<evidence type="ECO:0000256" key="1">
    <source>
        <dbReference type="ARBA" id="ARBA00010617"/>
    </source>
</evidence>
<comment type="similarity">
    <text evidence="1">Belongs to the cytochrome P450 family.</text>
</comment>
<accession>A0ABR2JC69</accession>
<evidence type="ECO:0000313" key="7">
    <source>
        <dbReference type="Proteomes" id="UP001390339"/>
    </source>
</evidence>
<gene>
    <name evidence="6" type="ORF">PGQ11_005692</name>
</gene>
<dbReference type="Proteomes" id="UP001390339">
    <property type="component" value="Unassembled WGS sequence"/>
</dbReference>
<evidence type="ECO:0000256" key="3">
    <source>
        <dbReference type="ARBA" id="ARBA00022723"/>
    </source>
</evidence>
<evidence type="ECO:0000256" key="5">
    <source>
        <dbReference type="SAM" id="MobiDB-lite"/>
    </source>
</evidence>
<organism evidence="6 7">
    <name type="scientific">Apiospora arundinis</name>
    <dbReference type="NCBI Taxonomy" id="335852"/>
    <lineage>
        <taxon>Eukaryota</taxon>
        <taxon>Fungi</taxon>
        <taxon>Dikarya</taxon>
        <taxon>Ascomycota</taxon>
        <taxon>Pezizomycotina</taxon>
        <taxon>Sordariomycetes</taxon>
        <taxon>Xylariomycetidae</taxon>
        <taxon>Amphisphaeriales</taxon>
        <taxon>Apiosporaceae</taxon>
        <taxon>Apiospora</taxon>
    </lineage>
</organism>
<evidence type="ECO:0000313" key="6">
    <source>
        <dbReference type="EMBL" id="KAK8875178.1"/>
    </source>
</evidence>
<keyword evidence="3" id="KW-0479">Metal-binding</keyword>